<proteinExistence type="predicted"/>
<evidence type="ECO:0000313" key="2">
    <source>
        <dbReference type="Ensembl" id="ENSSSCP00015009947.1"/>
    </source>
</evidence>
<protein>
    <submittedName>
        <fullName evidence="2">Uncharacterized protein</fullName>
    </submittedName>
</protein>
<keyword evidence="1" id="KW-0812">Transmembrane</keyword>
<accession>A0A8D0MWC7</accession>
<dbReference type="AlphaFoldDB" id="A0A8D0MWC7"/>
<sequence>MARSRISGSYGSIFSFLRYPHTVFHSGCTNFHSRRQCRRVPFSPYHLQHLLFVDLLMMAILTGVRWYLIVVLIHISLIIGDIEHFFMRLLSIHKSSLEKCLFRSSAHFSIGWFFAPILT</sequence>
<organism evidence="2 3">
    <name type="scientific">Sus scrofa</name>
    <name type="common">Pig</name>
    <dbReference type="NCBI Taxonomy" id="9823"/>
    <lineage>
        <taxon>Eukaryota</taxon>
        <taxon>Metazoa</taxon>
        <taxon>Chordata</taxon>
        <taxon>Craniata</taxon>
        <taxon>Vertebrata</taxon>
        <taxon>Euteleostomi</taxon>
        <taxon>Mammalia</taxon>
        <taxon>Eutheria</taxon>
        <taxon>Laurasiatheria</taxon>
        <taxon>Artiodactyla</taxon>
        <taxon>Suina</taxon>
        <taxon>Suidae</taxon>
        <taxon>Sus</taxon>
    </lineage>
</organism>
<keyword evidence="1" id="KW-0472">Membrane</keyword>
<dbReference type="Proteomes" id="UP000694726">
    <property type="component" value="Unplaced"/>
</dbReference>
<evidence type="ECO:0000313" key="3">
    <source>
        <dbReference type="Proteomes" id="UP000694726"/>
    </source>
</evidence>
<reference evidence="2" key="1">
    <citation type="submission" date="2025-08" db="UniProtKB">
        <authorList>
            <consortium name="Ensembl"/>
        </authorList>
    </citation>
    <scope>IDENTIFICATION</scope>
</reference>
<dbReference type="Ensembl" id="ENSSSCT00015025475.1">
    <property type="protein sequence ID" value="ENSSSCP00015009947.1"/>
    <property type="gene ID" value="ENSSSCG00015019320.1"/>
</dbReference>
<keyword evidence="1" id="KW-1133">Transmembrane helix</keyword>
<evidence type="ECO:0000256" key="1">
    <source>
        <dbReference type="SAM" id="Phobius"/>
    </source>
</evidence>
<feature type="transmembrane region" description="Helical" evidence="1">
    <location>
        <begin position="55"/>
        <end position="79"/>
    </location>
</feature>
<name>A0A8D0MWC7_PIG</name>